<feature type="region of interest" description="Disordered" evidence="1">
    <location>
        <begin position="137"/>
        <end position="156"/>
    </location>
</feature>
<reference evidence="2" key="1">
    <citation type="submission" date="2019-10" db="EMBL/GenBank/DDBJ databases">
        <authorList>
            <person name="Soares A.E.R."/>
            <person name="Aleixo A."/>
            <person name="Schneider P."/>
            <person name="Miyaki C.Y."/>
            <person name="Schneider M.P."/>
            <person name="Mello C."/>
            <person name="Vasconcelos A.T.R."/>
        </authorList>
    </citation>
    <scope>NUCLEOTIDE SEQUENCE</scope>
    <source>
        <tissue evidence="2">Muscle</tissue>
    </source>
</reference>
<protein>
    <submittedName>
        <fullName evidence="2">Uncharacterized protein</fullName>
    </submittedName>
</protein>
<accession>A0ABQ9DIK0</accession>
<name>A0ABQ9DIK0_9PASS</name>
<dbReference type="EMBL" id="WHWB01033437">
    <property type="protein sequence ID" value="KAJ7419854.1"/>
    <property type="molecule type" value="Genomic_DNA"/>
</dbReference>
<feature type="compositionally biased region" description="Basic and acidic residues" evidence="1">
    <location>
        <begin position="137"/>
        <end position="149"/>
    </location>
</feature>
<comment type="caution">
    <text evidence="2">The sequence shown here is derived from an EMBL/GenBank/DDBJ whole genome shotgun (WGS) entry which is preliminary data.</text>
</comment>
<sequence length="163" mass="18835">MVSVRIRNGDFLWENVIASERSEERYQMIEAATCSPDQESEFDIWPRFSDKPQYSGFIPLLLVLTLMTNFSNWPLTSFRYSLCIWKTDGYRPESMEPYPNTLTASGKYTTVTLLFDLSSSTVEDHLAFLHRTETERDPYLPGDQGDKELTSSGGHGNKFWRNL</sequence>
<evidence type="ECO:0000256" key="1">
    <source>
        <dbReference type="SAM" id="MobiDB-lite"/>
    </source>
</evidence>
<gene>
    <name evidence="2" type="ORF">WISP_51842</name>
</gene>
<dbReference type="Proteomes" id="UP001145742">
    <property type="component" value="Unassembled WGS sequence"/>
</dbReference>
<evidence type="ECO:0000313" key="3">
    <source>
        <dbReference type="Proteomes" id="UP001145742"/>
    </source>
</evidence>
<evidence type="ECO:0000313" key="2">
    <source>
        <dbReference type="EMBL" id="KAJ7419854.1"/>
    </source>
</evidence>
<organism evidence="2 3">
    <name type="scientific">Willisornis vidua</name>
    <name type="common">Xingu scale-backed antbird</name>
    <dbReference type="NCBI Taxonomy" id="1566151"/>
    <lineage>
        <taxon>Eukaryota</taxon>
        <taxon>Metazoa</taxon>
        <taxon>Chordata</taxon>
        <taxon>Craniata</taxon>
        <taxon>Vertebrata</taxon>
        <taxon>Euteleostomi</taxon>
        <taxon>Archelosauria</taxon>
        <taxon>Archosauria</taxon>
        <taxon>Dinosauria</taxon>
        <taxon>Saurischia</taxon>
        <taxon>Theropoda</taxon>
        <taxon>Coelurosauria</taxon>
        <taxon>Aves</taxon>
        <taxon>Neognathae</taxon>
        <taxon>Neoaves</taxon>
        <taxon>Telluraves</taxon>
        <taxon>Australaves</taxon>
        <taxon>Passeriformes</taxon>
        <taxon>Thamnophilidae</taxon>
        <taxon>Willisornis</taxon>
    </lineage>
</organism>
<keyword evidence="3" id="KW-1185">Reference proteome</keyword>
<proteinExistence type="predicted"/>